<dbReference type="Pfam" id="PF01408">
    <property type="entry name" value="GFO_IDH_MocA"/>
    <property type="match status" value="1"/>
</dbReference>
<dbReference type="InterPro" id="IPR052515">
    <property type="entry name" value="Gfo/Idh/MocA_Oxidoreductase"/>
</dbReference>
<evidence type="ECO:0000259" key="1">
    <source>
        <dbReference type="Pfam" id="PF01408"/>
    </source>
</evidence>
<dbReference type="Gene3D" id="3.40.50.720">
    <property type="entry name" value="NAD(P)-binding Rossmann-like Domain"/>
    <property type="match status" value="1"/>
</dbReference>
<dbReference type="AlphaFoldDB" id="A0A939H7T8"/>
<dbReference type="Proteomes" id="UP000664218">
    <property type="component" value="Unassembled WGS sequence"/>
</dbReference>
<dbReference type="Pfam" id="PF22725">
    <property type="entry name" value="GFO_IDH_MocA_C3"/>
    <property type="match status" value="1"/>
</dbReference>
<comment type="caution">
    <text evidence="3">The sequence shown here is derived from an EMBL/GenBank/DDBJ whole genome shotgun (WGS) entry which is preliminary data.</text>
</comment>
<proteinExistence type="predicted"/>
<reference evidence="3" key="1">
    <citation type="submission" date="2021-03" db="EMBL/GenBank/DDBJ databases">
        <title>Proteiniclasticum marinus sp. nov., isolated from tidal flat sediment.</title>
        <authorList>
            <person name="Namirimu T."/>
            <person name="Yang J.-A."/>
            <person name="Yang S.-H."/>
            <person name="Kim Y.-J."/>
            <person name="Kwon K.K."/>
        </authorList>
    </citation>
    <scope>NUCLEOTIDE SEQUENCE</scope>
    <source>
        <strain evidence="3">SCR006</strain>
    </source>
</reference>
<dbReference type="SUPFAM" id="SSF51735">
    <property type="entry name" value="NAD(P)-binding Rossmann-fold domains"/>
    <property type="match status" value="1"/>
</dbReference>
<evidence type="ECO:0000313" key="3">
    <source>
        <dbReference type="EMBL" id="MBO1265892.1"/>
    </source>
</evidence>
<dbReference type="PANTHER" id="PTHR43249">
    <property type="entry name" value="UDP-N-ACETYL-2-AMINO-2-DEOXY-D-GLUCURONATE OXIDASE"/>
    <property type="match status" value="1"/>
</dbReference>
<dbReference type="GO" id="GO:0000166">
    <property type="term" value="F:nucleotide binding"/>
    <property type="evidence" value="ECO:0007669"/>
    <property type="project" value="InterPro"/>
</dbReference>
<dbReference type="PANTHER" id="PTHR43249:SF1">
    <property type="entry name" value="D-GLUCOSIDE 3-DEHYDROGENASE"/>
    <property type="match status" value="1"/>
</dbReference>
<evidence type="ECO:0000313" key="4">
    <source>
        <dbReference type="Proteomes" id="UP000664218"/>
    </source>
</evidence>
<feature type="domain" description="GFO/IDH/MocA-like oxidoreductase" evidence="2">
    <location>
        <begin position="137"/>
        <end position="258"/>
    </location>
</feature>
<dbReference type="Gene3D" id="3.30.360.10">
    <property type="entry name" value="Dihydrodipicolinate Reductase, domain 2"/>
    <property type="match status" value="1"/>
</dbReference>
<feature type="domain" description="Gfo/Idh/MocA-like oxidoreductase N-terminal" evidence="1">
    <location>
        <begin position="2"/>
        <end position="115"/>
    </location>
</feature>
<dbReference type="InterPro" id="IPR036291">
    <property type="entry name" value="NAD(P)-bd_dom_sf"/>
</dbReference>
<accession>A0A939H7T8</accession>
<dbReference type="RefSeq" id="WP_207600412.1">
    <property type="nucleotide sequence ID" value="NZ_JAFNJU010000010.1"/>
</dbReference>
<keyword evidence="4" id="KW-1185">Reference proteome</keyword>
<dbReference type="InterPro" id="IPR000683">
    <property type="entry name" value="Gfo/Idh/MocA-like_OxRdtase_N"/>
</dbReference>
<gene>
    <name evidence="3" type="ORF">J3A84_12700</name>
</gene>
<name>A0A939H7T8_9CLOT</name>
<protein>
    <submittedName>
        <fullName evidence="3">Gfo/Idh/MocA family oxidoreductase</fullName>
    </submittedName>
</protein>
<dbReference type="SUPFAM" id="SSF55347">
    <property type="entry name" value="Glyceraldehyde-3-phosphate dehydrogenase-like, C-terminal domain"/>
    <property type="match status" value="1"/>
</dbReference>
<organism evidence="3 4">
    <name type="scientific">Proteiniclasticum aestuarii</name>
    <dbReference type="NCBI Taxonomy" id="2817862"/>
    <lineage>
        <taxon>Bacteria</taxon>
        <taxon>Bacillati</taxon>
        <taxon>Bacillota</taxon>
        <taxon>Clostridia</taxon>
        <taxon>Eubacteriales</taxon>
        <taxon>Clostridiaceae</taxon>
        <taxon>Proteiniclasticum</taxon>
    </lineage>
</organism>
<dbReference type="InterPro" id="IPR055170">
    <property type="entry name" value="GFO_IDH_MocA-like_dom"/>
</dbReference>
<evidence type="ECO:0000259" key="2">
    <source>
        <dbReference type="Pfam" id="PF22725"/>
    </source>
</evidence>
<sequence>MIRVGIVGVGHIAEDYISMFSKGYIRDAKLSALASRNRDNLERIRKEYELGETALFSNLDEMLREDVVDAAIITAPNLYHPEMAVKLLRRGKHVLVEKPVGIKIREVEELKRESDAMPNLKVAVMFNNRSSDIYSFVRKRIMNGEMGELRRAIWQITNQYRTYDYYNKSIMRGSYSSEGGGVLMNQAIHQLDTLLWMTGMPEKVMAFIKEGYHRPITYENDVMIQMLFENGASGQFLTSTHESPGTNRFELSFSKGQIVVENDSLVKITTLSMEEEDFAKTTMESFPQVPSSVEAHNFERLPNKILQARLINNFVQSILGKEEIICPLSEGIKSVRMINAAYLSAWEEMPVSLDFDPMEYEKAFREKVRKELRE</sequence>
<dbReference type="EMBL" id="JAFNJU010000010">
    <property type="protein sequence ID" value="MBO1265892.1"/>
    <property type="molecule type" value="Genomic_DNA"/>
</dbReference>